<feature type="transmembrane region" description="Helical" evidence="4">
    <location>
        <begin position="802"/>
        <end position="820"/>
    </location>
</feature>
<dbReference type="GO" id="GO:0046983">
    <property type="term" value="F:protein dimerization activity"/>
    <property type="evidence" value="ECO:0007669"/>
    <property type="project" value="InterPro"/>
</dbReference>
<reference evidence="6 7" key="1">
    <citation type="submission" date="2018-08" db="EMBL/GenBank/DDBJ databases">
        <title>Lysobacter soli KCTC 22011, whole genome shotgun sequence.</title>
        <authorList>
            <person name="Zhang X."/>
            <person name="Feng G."/>
            <person name="Zhu H."/>
        </authorList>
    </citation>
    <scope>NUCLEOTIDE SEQUENCE [LARGE SCALE GENOMIC DNA]</scope>
    <source>
        <strain evidence="6 7">KCTC 22011</strain>
    </source>
</reference>
<keyword evidence="4" id="KW-1133">Transmembrane helix</keyword>
<evidence type="ECO:0000313" key="6">
    <source>
        <dbReference type="EMBL" id="RDY67527.1"/>
    </source>
</evidence>
<dbReference type="Gene3D" id="2.130.10.10">
    <property type="entry name" value="YVTN repeat-like/Quinoprotein amine dehydrogenase"/>
    <property type="match status" value="3"/>
</dbReference>
<dbReference type="InterPro" id="IPR013783">
    <property type="entry name" value="Ig-like_fold"/>
</dbReference>
<dbReference type="GO" id="GO:0016020">
    <property type="term" value="C:membrane"/>
    <property type="evidence" value="ECO:0007669"/>
    <property type="project" value="InterPro"/>
</dbReference>
<proteinExistence type="predicted"/>
<dbReference type="RefSeq" id="WP_115842294.1">
    <property type="nucleotide sequence ID" value="NZ_QTJR01000005.1"/>
</dbReference>
<dbReference type="PANTHER" id="PTHR24421:SF62">
    <property type="entry name" value="SENSORY TRANSDUCTION HISTIDINE KINASE"/>
    <property type="match status" value="1"/>
</dbReference>
<dbReference type="InterPro" id="IPR011712">
    <property type="entry name" value="Sig_transdc_His_kin_sub3_dim/P"/>
</dbReference>
<dbReference type="AlphaFoldDB" id="A0A3D8VDP5"/>
<evidence type="ECO:0000256" key="2">
    <source>
        <dbReference type="ARBA" id="ARBA00022777"/>
    </source>
</evidence>
<dbReference type="Proteomes" id="UP000256829">
    <property type="component" value="Unassembled WGS sequence"/>
</dbReference>
<comment type="caution">
    <text evidence="6">The sequence shown here is derived from an EMBL/GenBank/DDBJ whole genome shotgun (WGS) entry which is preliminary data.</text>
</comment>
<accession>A0A3D8VDP5</accession>
<evidence type="ECO:0000256" key="4">
    <source>
        <dbReference type="SAM" id="Phobius"/>
    </source>
</evidence>
<gene>
    <name evidence="6" type="ORF">DX912_09680</name>
</gene>
<sequence length="1050" mass="114603">MNEVFRFGPFRRVPADRTLRRDGGEAATRRRAFDSVALLVAGATMRLGLVLTVCSAIVLAAMSGAVHAQDRDRTIRQFHHTIWTARDGAPAEIWALDQGADGFLWLGTGSGLYRFDGMQFEPFHPASGERLASVDITAIKVLGSNEVWIGYSDGGISRLRSGHLTTYLEKDGIWPGMVVRILQGRDDTLWAASHGGLARFKDGRWQRLGTDWGIPADMVVDLFVASDGTVWVSTAGSVYFLRHGARRFEPTGLVTEHATFTQTPDGRIWIAEGLHGLRPLADYLAGERRSPWTLQAATPGNVLSVPGFAIDRQGVIWATDRRNGGIFRFDPRKVARAPRSVLPSDLTDVFRRADGLTAERSIPILRDREGNIWVGTNAGLNRFRASEIVPDTSVPATTAFGYSIAAMKDATWLTDGVWLYRALHGDIARRFERLHPASTLLLRARDGSLLYGNGGFVHRVSAGRPTRFSPPAGVRDENIRALAEDGSGTLWVAFERSGVFRLKDGTWSSKVDLGGLPTPVVATSDATGAVWFGFPGSRVSRHDATGMRVFSVPDGLDVGRIGIIAVHDGTLWVGGEFGVARFDKERFRTVTSERVAPFFGISGISRTADGGFLFNGLLGLVLINAQELAKAFSDTAYAPSYDLYDRGDGLPGVAQQGWHTPTLVSGADGRTWIISNTGVAFLDPGGRERNRLPPPVALLSATPGGVTYPTTDSLELPSGTTSLTVTYTAASLSKPEATRFRYRLEGVDADWLDVGVRREAVYNNLGPGHYRFRVIAANEDDVWNMDGAALDVDIPPTFFQSGLFKLLCAIAVAALAWLAYSMRFRAVANRIRIRMAERIEERERIARELHDTLLQSVQALTLRFQLAVNDLPAETPARPALEEAIELAGKVIAEGRERVRDLRSLQNCAAEEIVADIARRQAFDPAVEVVVTTTGMVRVLHPLILDEVTQIASEAIFNIWRHANASRIQIDIGYGTNFSLRFADDGVGIDAGIAGKGKEGHFGLFGMRERARKLRGWLAINRLQEGGTEVLLTVPGSIAYKAAGRRGDIG</sequence>
<dbReference type="CDD" id="cd16917">
    <property type="entry name" value="HATPase_UhpB-NarQ-NarX-like"/>
    <property type="match status" value="1"/>
</dbReference>
<keyword evidence="7" id="KW-1185">Reference proteome</keyword>
<dbReference type="InterPro" id="IPR003594">
    <property type="entry name" value="HATPase_dom"/>
</dbReference>
<dbReference type="Pfam" id="PF07730">
    <property type="entry name" value="HisKA_3"/>
    <property type="match status" value="1"/>
</dbReference>
<evidence type="ECO:0000256" key="1">
    <source>
        <dbReference type="ARBA" id="ARBA00022679"/>
    </source>
</evidence>
<organism evidence="6 7">
    <name type="scientific">Lysobacter soli</name>
    <dbReference type="NCBI Taxonomy" id="453783"/>
    <lineage>
        <taxon>Bacteria</taxon>
        <taxon>Pseudomonadati</taxon>
        <taxon>Pseudomonadota</taxon>
        <taxon>Gammaproteobacteria</taxon>
        <taxon>Lysobacterales</taxon>
        <taxon>Lysobacteraceae</taxon>
        <taxon>Lysobacter</taxon>
    </lineage>
</organism>
<protein>
    <recommendedName>
        <fullName evidence="5">Histidine kinase/HSP90-like ATPase domain-containing protein</fullName>
    </recommendedName>
</protein>
<dbReference type="GO" id="GO:0000155">
    <property type="term" value="F:phosphorelay sensor kinase activity"/>
    <property type="evidence" value="ECO:0007669"/>
    <property type="project" value="InterPro"/>
</dbReference>
<dbReference type="PANTHER" id="PTHR24421">
    <property type="entry name" value="NITRATE/NITRITE SENSOR PROTEIN NARX-RELATED"/>
    <property type="match status" value="1"/>
</dbReference>
<dbReference type="SMART" id="SM00387">
    <property type="entry name" value="HATPase_c"/>
    <property type="match status" value="1"/>
</dbReference>
<dbReference type="InterPro" id="IPR050482">
    <property type="entry name" value="Sensor_HK_TwoCompSys"/>
</dbReference>
<dbReference type="InterPro" id="IPR036890">
    <property type="entry name" value="HATPase_C_sf"/>
</dbReference>
<keyword evidence="1" id="KW-0808">Transferase</keyword>
<dbReference type="Pfam" id="PF02518">
    <property type="entry name" value="HATPase_c"/>
    <property type="match status" value="1"/>
</dbReference>
<dbReference type="Pfam" id="PF07495">
    <property type="entry name" value="Y_Y_Y"/>
    <property type="match status" value="1"/>
</dbReference>
<dbReference type="InterPro" id="IPR011123">
    <property type="entry name" value="Y_Y_Y"/>
</dbReference>
<dbReference type="InterPro" id="IPR015943">
    <property type="entry name" value="WD40/YVTN_repeat-like_dom_sf"/>
</dbReference>
<keyword evidence="4" id="KW-0812">Transmembrane</keyword>
<keyword evidence="4" id="KW-0472">Membrane</keyword>
<dbReference type="Gene3D" id="2.60.40.10">
    <property type="entry name" value="Immunoglobulins"/>
    <property type="match status" value="1"/>
</dbReference>
<dbReference type="Gene3D" id="1.20.5.1930">
    <property type="match status" value="1"/>
</dbReference>
<feature type="domain" description="Histidine kinase/HSP90-like ATPase" evidence="5">
    <location>
        <begin position="943"/>
        <end position="1038"/>
    </location>
</feature>
<dbReference type="SUPFAM" id="SSF63829">
    <property type="entry name" value="Calcium-dependent phosphotriesterase"/>
    <property type="match status" value="2"/>
</dbReference>
<evidence type="ECO:0000259" key="5">
    <source>
        <dbReference type="SMART" id="SM00387"/>
    </source>
</evidence>
<dbReference type="SUPFAM" id="SSF55874">
    <property type="entry name" value="ATPase domain of HSP90 chaperone/DNA topoisomerase II/histidine kinase"/>
    <property type="match status" value="1"/>
</dbReference>
<keyword evidence="2" id="KW-0418">Kinase</keyword>
<keyword evidence="3" id="KW-0902">Two-component regulatory system</keyword>
<evidence type="ECO:0000256" key="3">
    <source>
        <dbReference type="ARBA" id="ARBA00023012"/>
    </source>
</evidence>
<dbReference type="Gene3D" id="3.30.565.10">
    <property type="entry name" value="Histidine kinase-like ATPase, C-terminal domain"/>
    <property type="match status" value="1"/>
</dbReference>
<evidence type="ECO:0000313" key="7">
    <source>
        <dbReference type="Proteomes" id="UP000256829"/>
    </source>
</evidence>
<dbReference type="EMBL" id="QTJR01000005">
    <property type="protein sequence ID" value="RDY67527.1"/>
    <property type="molecule type" value="Genomic_DNA"/>
</dbReference>
<name>A0A3D8VDP5_9GAMM</name>